<dbReference type="OrthoDB" id="3268658at2"/>
<dbReference type="EMBL" id="JABCUV010000006">
    <property type="protein sequence ID" value="NMW93361.1"/>
    <property type="molecule type" value="Genomic_DNA"/>
</dbReference>
<evidence type="ECO:0000313" key="4">
    <source>
        <dbReference type="Proteomes" id="UP000575397"/>
    </source>
</evidence>
<gene>
    <name evidence="1" type="ORF">FYZ43_05770</name>
    <name evidence="2" type="ORF">HHJ74_06565</name>
    <name evidence="3" type="ORF">HHJ77_01655</name>
</gene>
<sequence>MAHSRGGQIVDISKDAQFFSLASQLPVSDFGEKLLHLQPGSKLGLYLLGLSNLSVDATQVELAESALSRPLNWILEEIQCHTCGGETGVDIAALKTRLSHPPQSFLADFPCCEETRVRHSLHAYLTLALKSSLVSLVGDQVLLSLLGIRQLRHPQPILPLLAFALTDKDDEGSFLRIIMGALAQIFAAEEWALPGSSAEVAVKFLAEMGYSASSETVDNCLQIFNDFIYGAGCTAPNDDTAVVLLQYLFSEALQP</sequence>
<reference evidence="1 6" key="1">
    <citation type="submission" date="2019-08" db="EMBL/GenBank/DDBJ databases">
        <title>Comparison of rpoB and gyrB Sequences from Mobiluncus Species and Development of a Multiplex PCR Method for Clinical Detection of Mobiluncus curtisii and Mobiluncus mulieris.</title>
        <authorList>
            <person name="Yang L."/>
            <person name="Shen Y."/>
            <person name="Xu G."/>
            <person name="Shu L.-B."/>
            <person name="Hu J."/>
            <person name="Zhang R."/>
            <person name="Wang Y."/>
            <person name="Zhou H.-W."/>
            <person name="Zhang X."/>
        </authorList>
    </citation>
    <scope>NUCLEOTIDE SEQUENCE [LARGE SCALE GENOMIC DNA]</scope>
    <source>
        <strain evidence="1 6">M26</strain>
    </source>
</reference>
<evidence type="ECO:0000313" key="2">
    <source>
        <dbReference type="EMBL" id="NMW93361.1"/>
    </source>
</evidence>
<organism evidence="3 4">
    <name type="scientific">Mobiluncus mulieris</name>
    <dbReference type="NCBI Taxonomy" id="2052"/>
    <lineage>
        <taxon>Bacteria</taxon>
        <taxon>Bacillati</taxon>
        <taxon>Actinomycetota</taxon>
        <taxon>Actinomycetes</taxon>
        <taxon>Actinomycetales</taxon>
        <taxon>Actinomycetaceae</taxon>
        <taxon>Mobiluncus</taxon>
    </lineage>
</organism>
<proteinExistence type="predicted"/>
<dbReference type="EMBL" id="JABCUS010000003">
    <property type="protein sequence ID" value="NMX02671.1"/>
    <property type="molecule type" value="Genomic_DNA"/>
</dbReference>
<accession>A0A7Y0US01</accession>
<dbReference type="Proteomes" id="UP000582487">
    <property type="component" value="Unassembled WGS sequence"/>
</dbReference>
<evidence type="ECO:0000313" key="5">
    <source>
        <dbReference type="Proteomes" id="UP000582487"/>
    </source>
</evidence>
<name>A0A7Y0US01_9ACTO</name>
<dbReference type="AlphaFoldDB" id="A0A7Y0US01"/>
<comment type="caution">
    <text evidence="3">The sequence shown here is derived from an EMBL/GenBank/DDBJ whole genome shotgun (WGS) entry which is preliminary data.</text>
</comment>
<evidence type="ECO:0000313" key="6">
    <source>
        <dbReference type="Proteomes" id="UP001209486"/>
    </source>
</evidence>
<evidence type="ECO:0000313" key="1">
    <source>
        <dbReference type="EMBL" id="MCU9968914.1"/>
    </source>
</evidence>
<protein>
    <submittedName>
        <fullName evidence="3">Uncharacterized protein</fullName>
    </submittedName>
</protein>
<reference evidence="4 5" key="2">
    <citation type="submission" date="2020-04" db="EMBL/GenBank/DDBJ databases">
        <title>Antimicrobial susceptibility and clonality of vaginal-derived multi-drug resistant Mobiluncus isolates in China.</title>
        <authorList>
            <person name="Zhang X."/>
        </authorList>
    </citation>
    <scope>NUCLEOTIDE SEQUENCE [LARGE SCALE GENOMIC DNA]</scope>
    <source>
        <strain evidence="3 4">12</strain>
        <strain evidence="2 5">7</strain>
    </source>
</reference>
<dbReference type="Proteomes" id="UP000575397">
    <property type="component" value="Unassembled WGS sequence"/>
</dbReference>
<dbReference type="EMBL" id="VSZY01000007">
    <property type="protein sequence ID" value="MCU9968914.1"/>
    <property type="molecule type" value="Genomic_DNA"/>
</dbReference>
<dbReference type="Proteomes" id="UP001209486">
    <property type="component" value="Unassembled WGS sequence"/>
</dbReference>
<evidence type="ECO:0000313" key="3">
    <source>
        <dbReference type="EMBL" id="NMX02671.1"/>
    </source>
</evidence>